<dbReference type="RefSeq" id="WP_092049084.1">
    <property type="nucleotide sequence ID" value="NZ_FOQD01000005.1"/>
</dbReference>
<evidence type="ECO:0000313" key="3">
    <source>
        <dbReference type="Proteomes" id="UP000199518"/>
    </source>
</evidence>
<name>A0A1I3FAX6_9PLAN</name>
<dbReference type="OrthoDB" id="9778801at2"/>
<dbReference type="Proteomes" id="UP000199518">
    <property type="component" value="Unassembled WGS sequence"/>
</dbReference>
<reference evidence="3" key="1">
    <citation type="submission" date="2016-10" db="EMBL/GenBank/DDBJ databases">
        <authorList>
            <person name="Varghese N."/>
            <person name="Submissions S."/>
        </authorList>
    </citation>
    <scope>NUCLEOTIDE SEQUENCE [LARGE SCALE GENOMIC DNA]</scope>
    <source>
        <strain evidence="3">DSM 26348</strain>
    </source>
</reference>
<dbReference type="AlphaFoldDB" id="A0A1I3FAX6"/>
<organism evidence="2 3">
    <name type="scientific">Planctomicrobium piriforme</name>
    <dbReference type="NCBI Taxonomy" id="1576369"/>
    <lineage>
        <taxon>Bacteria</taxon>
        <taxon>Pseudomonadati</taxon>
        <taxon>Planctomycetota</taxon>
        <taxon>Planctomycetia</taxon>
        <taxon>Planctomycetales</taxon>
        <taxon>Planctomycetaceae</taxon>
        <taxon>Planctomicrobium</taxon>
    </lineage>
</organism>
<gene>
    <name evidence="2" type="ORF">SAMN05421753_105157</name>
</gene>
<dbReference type="EMBL" id="FOQD01000005">
    <property type="protein sequence ID" value="SFI08366.1"/>
    <property type="molecule type" value="Genomic_DNA"/>
</dbReference>
<evidence type="ECO:0008006" key="4">
    <source>
        <dbReference type="Google" id="ProtNLM"/>
    </source>
</evidence>
<keyword evidence="3" id="KW-1185">Reference proteome</keyword>
<evidence type="ECO:0000313" key="2">
    <source>
        <dbReference type="EMBL" id="SFI08366.1"/>
    </source>
</evidence>
<dbReference type="PANTHER" id="PTHR33973:SF4">
    <property type="entry name" value="OS07G0153300 PROTEIN"/>
    <property type="match status" value="1"/>
</dbReference>
<sequence>MIAPPLHRPGSLASCIYEGTLDHRRHTPVSHQFSMPVFMMYVDLQELDQLFGRRGLWSTQWPALAWFRRADHLGDPRQPLLDCVREKVRSVLGWTPTGPVRLLTNFRCAGFGMNPLSLYYCFDADGRQLQACVAEVTNTPWKEQHHYVLDLRSGLGRSIATAEHPKELHVSPFFDMDMGYRWQLRTPGAQLAVHLENIRNGVQLFDATLALRRTEITSAALTRVLVQYPLMTLQVYLGIHWHALRLWWKGVPYVPHPQVTPQVNSTNPNTKTANLVHSKTVH</sequence>
<feature type="region of interest" description="Disordered" evidence="1">
    <location>
        <begin position="262"/>
        <end position="282"/>
    </location>
</feature>
<dbReference type="Pfam" id="PF07103">
    <property type="entry name" value="DUF1365"/>
    <property type="match status" value="1"/>
</dbReference>
<dbReference type="PANTHER" id="PTHR33973">
    <property type="entry name" value="OS07G0153300 PROTEIN"/>
    <property type="match status" value="1"/>
</dbReference>
<accession>A0A1I3FAX6</accession>
<proteinExistence type="predicted"/>
<dbReference type="STRING" id="1576369.SAMN05421753_105157"/>
<dbReference type="InterPro" id="IPR010775">
    <property type="entry name" value="DUF1365"/>
</dbReference>
<protein>
    <recommendedName>
        <fullName evidence="4">DUF1365 domain-containing protein</fullName>
    </recommendedName>
</protein>
<evidence type="ECO:0000256" key="1">
    <source>
        <dbReference type="SAM" id="MobiDB-lite"/>
    </source>
</evidence>